<gene>
    <name evidence="1" type="ORF">BDP81DRAFT_191843</name>
</gene>
<organism evidence="1 2">
    <name type="scientific">Colletotrichum phormii</name>
    <dbReference type="NCBI Taxonomy" id="359342"/>
    <lineage>
        <taxon>Eukaryota</taxon>
        <taxon>Fungi</taxon>
        <taxon>Dikarya</taxon>
        <taxon>Ascomycota</taxon>
        <taxon>Pezizomycotina</taxon>
        <taxon>Sordariomycetes</taxon>
        <taxon>Hypocreomycetidae</taxon>
        <taxon>Glomerellales</taxon>
        <taxon>Glomerellaceae</taxon>
        <taxon>Colletotrichum</taxon>
        <taxon>Colletotrichum acutatum species complex</taxon>
    </lineage>
</organism>
<reference evidence="1" key="1">
    <citation type="submission" date="2021-06" db="EMBL/GenBank/DDBJ databases">
        <title>Comparative genomics, transcriptomics and evolutionary studies reveal genomic signatures of adaptation to plant cell wall in hemibiotrophic fungi.</title>
        <authorList>
            <consortium name="DOE Joint Genome Institute"/>
            <person name="Baroncelli R."/>
            <person name="Diaz J.F."/>
            <person name="Benocci T."/>
            <person name="Peng M."/>
            <person name="Battaglia E."/>
            <person name="Haridas S."/>
            <person name="Andreopoulos W."/>
            <person name="Labutti K."/>
            <person name="Pangilinan J."/>
            <person name="Floch G.L."/>
            <person name="Makela M.R."/>
            <person name="Henrissat B."/>
            <person name="Grigoriev I.V."/>
            <person name="Crouch J.A."/>
            <person name="De Vries R.P."/>
            <person name="Sukno S.A."/>
            <person name="Thon M.R."/>
        </authorList>
    </citation>
    <scope>NUCLEOTIDE SEQUENCE</scope>
    <source>
        <strain evidence="1">CBS 102054</strain>
    </source>
</reference>
<evidence type="ECO:0000313" key="2">
    <source>
        <dbReference type="Proteomes" id="UP001243989"/>
    </source>
</evidence>
<proteinExistence type="predicted"/>
<protein>
    <submittedName>
        <fullName evidence="1">Uncharacterized protein</fullName>
    </submittedName>
</protein>
<dbReference type="EMBL" id="JAHMHQ010000006">
    <property type="protein sequence ID" value="KAK1638810.1"/>
    <property type="molecule type" value="Genomic_DNA"/>
</dbReference>
<dbReference type="GeneID" id="85467282"/>
<sequence>MTFLRTFLGPAVSPSSLSSSSFIHRHFQILCLFAGGEREREREHCPQIERTFFSTPYRVWVLHLFFFFPCSSCRFAIHLRYGNVHSISYYPDHLPTTAPQRIPNRREKEGFDSFCRVSSSIAYVSVRCGALRTSRTTETKQTRALTLWNHLAYE</sequence>
<comment type="caution">
    <text evidence="1">The sequence shown here is derived from an EMBL/GenBank/DDBJ whole genome shotgun (WGS) entry which is preliminary data.</text>
</comment>
<dbReference type="Proteomes" id="UP001243989">
    <property type="component" value="Unassembled WGS sequence"/>
</dbReference>
<name>A0AAI9ZV73_9PEZI</name>
<accession>A0AAI9ZV73</accession>
<dbReference type="AlphaFoldDB" id="A0AAI9ZV73"/>
<dbReference type="RefSeq" id="XP_060447417.1">
    <property type="nucleotide sequence ID" value="XM_060582420.1"/>
</dbReference>
<keyword evidence="2" id="KW-1185">Reference proteome</keyword>
<evidence type="ECO:0000313" key="1">
    <source>
        <dbReference type="EMBL" id="KAK1638810.1"/>
    </source>
</evidence>